<dbReference type="CDD" id="cd12797">
    <property type="entry name" value="M23_peptidase"/>
    <property type="match status" value="1"/>
</dbReference>
<dbReference type="Proteomes" id="UP000310532">
    <property type="component" value="Unassembled WGS sequence"/>
</dbReference>
<comment type="caution">
    <text evidence="3">The sequence shown here is derived from an EMBL/GenBank/DDBJ whole genome shotgun (WGS) entry which is preliminary data.</text>
</comment>
<dbReference type="GO" id="GO:0004222">
    <property type="term" value="F:metalloendopeptidase activity"/>
    <property type="evidence" value="ECO:0007669"/>
    <property type="project" value="TreeGrafter"/>
</dbReference>
<protein>
    <submittedName>
        <fullName evidence="3">M23 family metallopeptidase</fullName>
    </submittedName>
</protein>
<name>A0A4S2ANQ9_9BACE</name>
<dbReference type="PANTHER" id="PTHR21666:SF270">
    <property type="entry name" value="MUREIN HYDROLASE ACTIVATOR ENVC"/>
    <property type="match status" value="1"/>
</dbReference>
<feature type="chain" id="PRO_5020858816" evidence="1">
    <location>
        <begin position="20"/>
        <end position="240"/>
    </location>
</feature>
<dbReference type="AlphaFoldDB" id="A0A4S2ANQ9"/>
<evidence type="ECO:0000256" key="1">
    <source>
        <dbReference type="SAM" id="SignalP"/>
    </source>
</evidence>
<evidence type="ECO:0000313" key="4">
    <source>
        <dbReference type="Proteomes" id="UP000310532"/>
    </source>
</evidence>
<evidence type="ECO:0000313" key="3">
    <source>
        <dbReference type="EMBL" id="TGY02605.1"/>
    </source>
</evidence>
<keyword evidence="4" id="KW-1185">Reference proteome</keyword>
<dbReference type="InterPro" id="IPR050570">
    <property type="entry name" value="Cell_wall_metabolism_enzyme"/>
</dbReference>
<feature type="signal peptide" evidence="1">
    <location>
        <begin position="1"/>
        <end position="19"/>
    </location>
</feature>
<accession>A0A4S2ANQ9</accession>
<gene>
    <name evidence="3" type="ORF">E5355_13135</name>
</gene>
<reference evidence="3 4" key="1">
    <citation type="submission" date="2019-04" db="EMBL/GenBank/DDBJ databases">
        <title>Microbes associate with the intestines of laboratory mice.</title>
        <authorList>
            <person name="Navarre W."/>
            <person name="Wong E."/>
            <person name="Huang K."/>
            <person name="Tropini C."/>
            <person name="Ng K."/>
            <person name="Yu B."/>
        </authorList>
    </citation>
    <scope>NUCLEOTIDE SEQUENCE [LARGE SCALE GENOMIC DNA]</scope>
    <source>
        <strain evidence="3 4">NM69_E16B</strain>
    </source>
</reference>
<proteinExistence type="predicted"/>
<dbReference type="InterPro" id="IPR011055">
    <property type="entry name" value="Dup_hybrid_motif"/>
</dbReference>
<dbReference type="Gene3D" id="2.70.70.10">
    <property type="entry name" value="Glucose Permease (Domain IIA)"/>
    <property type="match status" value="1"/>
</dbReference>
<dbReference type="Pfam" id="PF01551">
    <property type="entry name" value="Peptidase_M23"/>
    <property type="match status" value="1"/>
</dbReference>
<organism evidence="3 4">
    <name type="scientific">Bacteroides muris</name>
    <name type="common">ex Afrizal et al. 2022</name>
    <dbReference type="NCBI Taxonomy" id="2516960"/>
    <lineage>
        <taxon>Bacteria</taxon>
        <taxon>Pseudomonadati</taxon>
        <taxon>Bacteroidota</taxon>
        <taxon>Bacteroidia</taxon>
        <taxon>Bacteroidales</taxon>
        <taxon>Bacteroidaceae</taxon>
        <taxon>Bacteroides</taxon>
    </lineage>
</organism>
<feature type="domain" description="M23ase beta-sheet core" evidence="2">
    <location>
        <begin position="79"/>
        <end position="173"/>
    </location>
</feature>
<dbReference type="RefSeq" id="WP_136010708.1">
    <property type="nucleotide sequence ID" value="NZ_SRYZ01000032.1"/>
</dbReference>
<dbReference type="EMBL" id="SRYZ01000032">
    <property type="protein sequence ID" value="TGY02605.1"/>
    <property type="molecule type" value="Genomic_DNA"/>
</dbReference>
<dbReference type="PANTHER" id="PTHR21666">
    <property type="entry name" value="PEPTIDASE-RELATED"/>
    <property type="match status" value="1"/>
</dbReference>
<keyword evidence="1" id="KW-0732">Signal</keyword>
<dbReference type="InterPro" id="IPR016047">
    <property type="entry name" value="M23ase_b-sheet_dom"/>
</dbReference>
<sequence>MRNHILACCLLLLPLDATAQEKKNSFSAMEINHVRVTTPGLFSQRNEIELPLETILDSEYSFPLPGGKVISPYGRGRGRHSGIDIKTHAKDTIRSAFNGVVRMSKHYSAYGNVIVVRHSFGLETIYSHNSKNLVHSGDTVKAGQPIALLGRTGRATTEHLHFETRVNGQHFDPNFIFDMEKQTLHRQRISCLKTGNKIVVKPLPTIYPKPLEKKYPMELFKYPNVSLHLQNVSLKERIEL</sequence>
<dbReference type="SUPFAM" id="SSF51261">
    <property type="entry name" value="Duplicated hybrid motif"/>
    <property type="match status" value="1"/>
</dbReference>
<evidence type="ECO:0000259" key="2">
    <source>
        <dbReference type="Pfam" id="PF01551"/>
    </source>
</evidence>